<dbReference type="RefSeq" id="WP_071894249.1">
    <property type="nucleotide sequence ID" value="NZ_CP018135.1"/>
</dbReference>
<dbReference type="EMBL" id="CP018135">
    <property type="protein sequence ID" value="APF40772.1"/>
    <property type="molecule type" value="Genomic_DNA"/>
</dbReference>
<dbReference type="PIRSF" id="PIRSF016578">
    <property type="entry name" value="HsaA"/>
    <property type="match status" value="1"/>
</dbReference>
<dbReference type="PANTHER" id="PTHR43884">
    <property type="entry name" value="ACYL-COA DEHYDROGENASE"/>
    <property type="match status" value="1"/>
</dbReference>
<dbReference type="InterPro" id="IPR013107">
    <property type="entry name" value="Acyl-CoA_DH_C"/>
</dbReference>
<dbReference type="SUPFAM" id="SSF56645">
    <property type="entry name" value="Acyl-CoA dehydrogenase NM domain-like"/>
    <property type="match status" value="1"/>
</dbReference>
<evidence type="ECO:0000259" key="3">
    <source>
        <dbReference type="Pfam" id="PF08028"/>
    </source>
</evidence>
<dbReference type="Pfam" id="PF08028">
    <property type="entry name" value="Acyl-CoA_dh_2"/>
    <property type="match status" value="1"/>
</dbReference>
<keyword evidence="5" id="KW-1185">Reference proteome</keyword>
<protein>
    <submittedName>
        <fullName evidence="4">Acyl-CoA dehydrogenase</fullName>
    </submittedName>
</protein>
<gene>
    <name evidence="4" type="ORF">BHE16_06840</name>
</gene>
<dbReference type="GO" id="GO:0006552">
    <property type="term" value="P:L-leucine catabolic process"/>
    <property type="evidence" value="ECO:0007669"/>
    <property type="project" value="TreeGrafter"/>
</dbReference>
<dbReference type="OrthoDB" id="571684at2"/>
<dbReference type="InterPro" id="IPR009100">
    <property type="entry name" value="AcylCoA_DH/oxidase_NM_dom_sf"/>
</dbReference>
<dbReference type="InterPro" id="IPR036250">
    <property type="entry name" value="AcylCo_DH-like_C"/>
</dbReference>
<proteinExistence type="predicted"/>
<dbReference type="InterPro" id="IPR037069">
    <property type="entry name" value="AcylCoA_DH/ox_N_sf"/>
</dbReference>
<dbReference type="STRING" id="556325.BHE16_06840"/>
<evidence type="ECO:0000313" key="5">
    <source>
        <dbReference type="Proteomes" id="UP000183530"/>
    </source>
</evidence>
<evidence type="ECO:0000259" key="2">
    <source>
        <dbReference type="Pfam" id="PF02771"/>
    </source>
</evidence>
<feature type="domain" description="Acyl-CoA dehydrogenase/oxidase N-terminal" evidence="2">
    <location>
        <begin position="29"/>
        <end position="122"/>
    </location>
</feature>
<organism evidence="4 5">
    <name type="scientific">Neomicrococcus aestuarii</name>
    <dbReference type="NCBI Taxonomy" id="556325"/>
    <lineage>
        <taxon>Bacteria</taxon>
        <taxon>Bacillati</taxon>
        <taxon>Actinomycetota</taxon>
        <taxon>Actinomycetes</taxon>
        <taxon>Micrococcales</taxon>
        <taxon>Micrococcaceae</taxon>
        <taxon>Neomicrococcus</taxon>
    </lineage>
</organism>
<evidence type="ECO:0000256" key="1">
    <source>
        <dbReference type="ARBA" id="ARBA00023002"/>
    </source>
</evidence>
<sequence length="419" mass="44872">MSDKYFSENLALGAEYQQLQRRFAPIFARIEEGALARDQERILPFEQVKWLDDAGFGSLRVPAEFGGAGISLETLGRLLIDLAAADSNVAHLYRSHLGFVESIRAFDPARRSEWYGRVLRGETVGNASTEKGGNVIGTLNTVITKAADGTWRLNGEKFYSTGTVFSDYTRVSVAVEGREGRSFALIPINALGVSVFDDWDGFGQKLTGTGTTVFTDVVVPDNLIFERTVGTLEAITEAAFFQYVLLAVLAGIARGARDAAAALVATRKRTFNTGSGLPFREDPLIQAEIGKIAAKAYAAEATVVATGRELDTALNEALETGDISGAHRGELAIEAGQVIVPDLVLDAAQSLFLTVGASATSTSKGLDRFWRNAQTVATHNPIAFRARSLGDYYINGTIPVGLNAIGDAKSEANQAAKPE</sequence>
<dbReference type="KEGG" id="nae:BHE16_06840"/>
<reference evidence="4 5" key="1">
    <citation type="submission" date="2016-11" db="EMBL/GenBank/DDBJ databases">
        <title>Genome sequencing of Zhihengliuella aestuarii B18 antagonistic to Plasmodiophora brassicae.</title>
        <authorList>
            <person name="Luo Y."/>
        </authorList>
    </citation>
    <scope>NUCLEOTIDE SEQUENCE [LARGE SCALE GENOMIC DNA]</scope>
    <source>
        <strain evidence="4 5">B18</strain>
    </source>
</reference>
<dbReference type="InterPro" id="IPR013786">
    <property type="entry name" value="AcylCoA_DH/ox_N"/>
</dbReference>
<dbReference type="GO" id="GO:0050660">
    <property type="term" value="F:flavin adenine dinucleotide binding"/>
    <property type="evidence" value="ECO:0007669"/>
    <property type="project" value="InterPro"/>
</dbReference>
<dbReference type="Gene3D" id="1.10.540.10">
    <property type="entry name" value="Acyl-CoA dehydrogenase/oxidase, N-terminal domain"/>
    <property type="match status" value="1"/>
</dbReference>
<dbReference type="Proteomes" id="UP000183530">
    <property type="component" value="Chromosome"/>
</dbReference>
<name>A0A1L2ZNX9_9MICC</name>
<dbReference type="Gene3D" id="1.20.140.10">
    <property type="entry name" value="Butyryl-CoA Dehydrogenase, subunit A, domain 3"/>
    <property type="match status" value="1"/>
</dbReference>
<dbReference type="SUPFAM" id="SSF47203">
    <property type="entry name" value="Acyl-CoA dehydrogenase C-terminal domain-like"/>
    <property type="match status" value="1"/>
</dbReference>
<dbReference type="PANTHER" id="PTHR43884:SF12">
    <property type="entry name" value="ISOVALERYL-COA DEHYDROGENASE, MITOCHONDRIAL-RELATED"/>
    <property type="match status" value="1"/>
</dbReference>
<accession>A0A1L2ZNX9</accession>
<feature type="domain" description="Acyl-CoA dehydrogenase C-terminal" evidence="3">
    <location>
        <begin position="246"/>
        <end position="380"/>
    </location>
</feature>
<dbReference type="Pfam" id="PF02771">
    <property type="entry name" value="Acyl-CoA_dh_N"/>
    <property type="match status" value="1"/>
</dbReference>
<evidence type="ECO:0000313" key="4">
    <source>
        <dbReference type="EMBL" id="APF40772.1"/>
    </source>
</evidence>
<dbReference type="AlphaFoldDB" id="A0A1L2ZNX9"/>
<dbReference type="GO" id="GO:0008470">
    <property type="term" value="F:3-methylbutanoyl-CoA dehydrogenase activity"/>
    <property type="evidence" value="ECO:0007669"/>
    <property type="project" value="TreeGrafter"/>
</dbReference>
<dbReference type="InterPro" id="IPR046373">
    <property type="entry name" value="Acyl-CoA_Oxase/DH_mid-dom_sf"/>
</dbReference>
<keyword evidence="1" id="KW-0560">Oxidoreductase</keyword>
<dbReference type="Gene3D" id="2.40.110.10">
    <property type="entry name" value="Butyryl-CoA Dehydrogenase, subunit A, domain 2"/>
    <property type="match status" value="1"/>
</dbReference>